<dbReference type="InterPro" id="IPR003959">
    <property type="entry name" value="ATPase_AAA_core"/>
</dbReference>
<dbReference type="InterPro" id="IPR000642">
    <property type="entry name" value="Peptidase_M41"/>
</dbReference>
<dbReference type="CDD" id="cd19501">
    <property type="entry name" value="RecA-like_FtsH"/>
    <property type="match status" value="1"/>
</dbReference>
<keyword evidence="6 15" id="KW-0378">Hydrolase</keyword>
<comment type="cofactor">
    <cofactor evidence="15">
        <name>Zn(2+)</name>
        <dbReference type="ChEBI" id="CHEBI:29105"/>
    </cofactor>
    <text evidence="15">Binds 1 zinc ion per subunit.</text>
</comment>
<keyword evidence="7 15" id="KW-0862">Zinc</keyword>
<evidence type="ECO:0000256" key="15">
    <source>
        <dbReference type="HAMAP-Rule" id="MF_01458"/>
    </source>
</evidence>
<evidence type="ECO:0000256" key="3">
    <source>
        <dbReference type="ARBA" id="ARBA00022692"/>
    </source>
</evidence>
<dbReference type="AlphaFoldDB" id="A0AAE3GUQ1"/>
<evidence type="ECO:0000256" key="14">
    <source>
        <dbReference type="ARBA" id="ARBA00061570"/>
    </source>
</evidence>
<dbReference type="Gene3D" id="1.10.8.60">
    <property type="match status" value="1"/>
</dbReference>
<feature type="binding site" evidence="15">
    <location>
        <position position="502"/>
    </location>
    <ligand>
        <name>Zn(2+)</name>
        <dbReference type="ChEBI" id="CHEBI:29105"/>
        <note>catalytic</note>
    </ligand>
</feature>
<keyword evidence="9 15" id="KW-1133">Transmembrane helix</keyword>
<dbReference type="Proteomes" id="UP001204953">
    <property type="component" value="Unassembled WGS sequence"/>
</dbReference>
<reference evidence="19" key="1">
    <citation type="submission" date="2022-06" db="EMBL/GenBank/DDBJ databases">
        <title>New cyanobacteria of genus Symplocastrum in benthos of Lake Baikal.</title>
        <authorList>
            <person name="Sorokovikova E."/>
            <person name="Tikhonova I."/>
            <person name="Krasnopeev A."/>
            <person name="Evseev P."/>
            <person name="Gladkikh A."/>
            <person name="Belykh O."/>
        </authorList>
    </citation>
    <scope>NUCLEOTIDE SEQUENCE</scope>
    <source>
        <strain evidence="19">BBK-W-15</strain>
    </source>
</reference>
<evidence type="ECO:0000313" key="20">
    <source>
        <dbReference type="Proteomes" id="UP001204953"/>
    </source>
</evidence>
<dbReference type="FunFam" id="3.40.50.300:FF:000001">
    <property type="entry name" value="ATP-dependent zinc metalloprotease FtsH"/>
    <property type="match status" value="1"/>
</dbReference>
<dbReference type="SUPFAM" id="SSF52540">
    <property type="entry name" value="P-loop containing nucleoside triphosphate hydrolases"/>
    <property type="match status" value="1"/>
</dbReference>
<dbReference type="SUPFAM" id="SSF140990">
    <property type="entry name" value="FtsH protease domain-like"/>
    <property type="match status" value="1"/>
</dbReference>
<proteinExistence type="inferred from homology"/>
<accession>A0AAE3GUQ1</accession>
<comment type="similarity">
    <text evidence="14 15">In the central section; belongs to the AAA ATPase family.</text>
</comment>
<evidence type="ECO:0000256" key="7">
    <source>
        <dbReference type="ARBA" id="ARBA00022833"/>
    </source>
</evidence>
<keyword evidence="3 15" id="KW-0812">Transmembrane</keyword>
<evidence type="ECO:0000313" key="19">
    <source>
        <dbReference type="EMBL" id="MCP2731020.1"/>
    </source>
</evidence>
<dbReference type="InterPro" id="IPR037219">
    <property type="entry name" value="Peptidase_M41-like"/>
</dbReference>
<evidence type="ECO:0000256" key="12">
    <source>
        <dbReference type="ARBA" id="ARBA00023136"/>
    </source>
</evidence>
<dbReference type="Gene3D" id="1.20.58.760">
    <property type="entry name" value="Peptidase M41"/>
    <property type="match status" value="1"/>
</dbReference>
<dbReference type="InterPro" id="IPR027417">
    <property type="entry name" value="P-loop_NTPase"/>
</dbReference>
<feature type="binding site" evidence="15">
    <location>
        <position position="579"/>
    </location>
    <ligand>
        <name>Zn(2+)</name>
        <dbReference type="ChEBI" id="CHEBI:29105"/>
        <note>catalytic</note>
    </ligand>
</feature>
<evidence type="ECO:0000256" key="17">
    <source>
        <dbReference type="SAM" id="MobiDB-lite"/>
    </source>
</evidence>
<dbReference type="PANTHER" id="PTHR23076">
    <property type="entry name" value="METALLOPROTEASE M41 FTSH"/>
    <property type="match status" value="1"/>
</dbReference>
<evidence type="ECO:0000256" key="6">
    <source>
        <dbReference type="ARBA" id="ARBA00022801"/>
    </source>
</evidence>
<dbReference type="PANTHER" id="PTHR23076:SF113">
    <property type="entry name" value="ATP-DEPENDENT ZINC METALLOPROTEASE FTSH 1, CHLOROPLASTIC-RELATED"/>
    <property type="match status" value="1"/>
</dbReference>
<keyword evidence="8 15" id="KW-0067">ATP-binding</keyword>
<dbReference type="FunFam" id="1.20.58.760:FF:000001">
    <property type="entry name" value="ATP-dependent zinc metalloprotease FtsH"/>
    <property type="match status" value="1"/>
</dbReference>
<evidence type="ECO:0000256" key="8">
    <source>
        <dbReference type="ARBA" id="ARBA00022840"/>
    </source>
</evidence>
<dbReference type="EMBL" id="JAMZMM010000269">
    <property type="protein sequence ID" value="MCP2731020.1"/>
    <property type="molecule type" value="Genomic_DNA"/>
</dbReference>
<dbReference type="InterPro" id="IPR041569">
    <property type="entry name" value="AAA_lid_3"/>
</dbReference>
<dbReference type="GO" id="GO:0016887">
    <property type="term" value="F:ATP hydrolysis activity"/>
    <property type="evidence" value="ECO:0007669"/>
    <property type="project" value="UniProtKB-UniRule"/>
</dbReference>
<dbReference type="Pfam" id="PF06480">
    <property type="entry name" value="FtsH_ext"/>
    <property type="match status" value="1"/>
</dbReference>
<comment type="similarity">
    <text evidence="16">Belongs to the AAA ATPase family.</text>
</comment>
<keyword evidence="4 15" id="KW-0479">Metal-binding</keyword>
<name>A0AAE3GUQ1_9CYAN</name>
<evidence type="ECO:0000256" key="10">
    <source>
        <dbReference type="ARBA" id="ARBA00023049"/>
    </source>
</evidence>
<feature type="transmembrane region" description="Helical" evidence="15">
    <location>
        <begin position="12"/>
        <end position="33"/>
    </location>
</feature>
<dbReference type="InterPro" id="IPR003593">
    <property type="entry name" value="AAA+_ATPase"/>
</dbReference>
<feature type="binding site" evidence="15">
    <location>
        <begin position="277"/>
        <end position="284"/>
    </location>
    <ligand>
        <name>ATP</name>
        <dbReference type="ChEBI" id="CHEBI:30616"/>
    </ligand>
</feature>
<keyword evidence="11 15" id="KW-0793">Thylakoid</keyword>
<comment type="subcellular location">
    <subcellularLocation>
        <location evidence="13 15">Cellular thylakoid membrane</location>
        <topology evidence="13 15">Multi-pass membrane protein</topology>
        <orientation evidence="13 15">Stromal side</orientation>
    </subcellularLocation>
</comment>
<keyword evidence="10 15" id="KW-0482">Metalloprotease</keyword>
<evidence type="ECO:0000256" key="11">
    <source>
        <dbReference type="ARBA" id="ARBA00023078"/>
    </source>
</evidence>
<dbReference type="Pfam" id="PF17862">
    <property type="entry name" value="AAA_lid_3"/>
    <property type="match status" value="1"/>
</dbReference>
<feature type="binding site" evidence="15">
    <location>
        <position position="506"/>
    </location>
    <ligand>
        <name>Zn(2+)</name>
        <dbReference type="ChEBI" id="CHEBI:29105"/>
        <note>catalytic</note>
    </ligand>
</feature>
<dbReference type="GO" id="GO:0004222">
    <property type="term" value="F:metalloendopeptidase activity"/>
    <property type="evidence" value="ECO:0007669"/>
    <property type="project" value="InterPro"/>
</dbReference>
<evidence type="ECO:0000259" key="18">
    <source>
        <dbReference type="SMART" id="SM00382"/>
    </source>
</evidence>
<feature type="transmembrane region" description="Helical" evidence="15">
    <location>
        <begin position="184"/>
        <end position="205"/>
    </location>
</feature>
<organism evidence="19 20">
    <name type="scientific">Limnofasciculus baicalensis BBK-W-15</name>
    <dbReference type="NCBI Taxonomy" id="2699891"/>
    <lineage>
        <taxon>Bacteria</taxon>
        <taxon>Bacillati</taxon>
        <taxon>Cyanobacteriota</taxon>
        <taxon>Cyanophyceae</taxon>
        <taxon>Coleofasciculales</taxon>
        <taxon>Coleofasciculaceae</taxon>
        <taxon>Limnofasciculus</taxon>
        <taxon>Limnofasciculus baicalensis</taxon>
    </lineage>
</organism>
<dbReference type="PROSITE" id="PS00674">
    <property type="entry name" value="AAA"/>
    <property type="match status" value="1"/>
</dbReference>
<feature type="region of interest" description="Disordered" evidence="17">
    <location>
        <begin position="85"/>
        <end position="130"/>
    </location>
</feature>
<dbReference type="GO" id="GO:0006508">
    <property type="term" value="P:proteolysis"/>
    <property type="evidence" value="ECO:0007669"/>
    <property type="project" value="UniProtKB-KW"/>
</dbReference>
<dbReference type="EC" id="3.4.24.-" evidence="15"/>
<evidence type="ECO:0000256" key="2">
    <source>
        <dbReference type="ARBA" id="ARBA00022670"/>
    </source>
</evidence>
<keyword evidence="5 15" id="KW-0547">Nucleotide-binding</keyword>
<dbReference type="FunFam" id="1.10.8.60:FF:000001">
    <property type="entry name" value="ATP-dependent zinc metalloprotease FtsH"/>
    <property type="match status" value="1"/>
</dbReference>
<evidence type="ECO:0000256" key="13">
    <source>
        <dbReference type="ARBA" id="ARBA00060402"/>
    </source>
</evidence>
<comment type="similarity">
    <text evidence="1 15">In the C-terminal section; belongs to the peptidase M41 family.</text>
</comment>
<gene>
    <name evidence="15 19" type="primary">ftsH</name>
    <name evidence="19" type="ORF">NJ959_21570</name>
</gene>
<comment type="subunit">
    <text evidence="15">Homohexamer.</text>
</comment>
<dbReference type="NCBIfam" id="TIGR01241">
    <property type="entry name" value="FtsH_fam"/>
    <property type="match status" value="1"/>
</dbReference>
<sequence>MSIKKKPNSPRIPQIGYILLILAGVSFLGYLFIPRSPKFPLVPYSRFLDEVDEGKVERVKVGDNQILYQLKGSEDPLKATQELLKPTPDPIKGTENLLKPTPNPTKGTTVPLQPTENPLKATPEPLQPTPSPLKTNQDHNLLTQPQEPQGPIYETIPVNDPDLAKKLREKNIEFFAIPPAQDSWFSVLLSWVIPPIILVAAFQFFMKRNDPDGQSLSFSKSKAKIYVEGESAKITFADVAGADEAKVELVEIVEFLKNPQRFTDIGARIPKGVLLVGPPGTGKTLLAKAVAGEAGVSFFSISASEFVELFVGTGAARVRDLFVQAKTKAPCIIFIDELDAIGKSRSSGNSPSGGNDEREQTLNQLLTEMDGFAAGNATVIVLAATNRPESLDRALLRPGRFDRQVLVDRPDLAGREAILTVYGRKVKLADDVDLHKIAARTPGFAGADLANLVNEAALLAARGRRETVLAADFAEAIERVIAGLEKKSRVLNEHEKKVVAYHEVGHALVGALMPGTGKVAKISIVPRGMSALGYTLQLPTEDRFLMNEMELRGDISTLLGGRAAEEVIFGTVTTGASNDLQRATELAERMVTTYGMSKVMGPLAYDQAPQNSFLGNGGGSLRRNVSEETSRAIDKEVKEIVEISHREALDILHHNRDLLEAIAQEILKTEVVEGEALQNWLAQVKPVDRVTDGVLLSNYNGRLVEGNFLG</sequence>
<comment type="caution">
    <text evidence="19">The sequence shown here is derived from an EMBL/GenBank/DDBJ whole genome shotgun (WGS) entry which is preliminary data.</text>
</comment>
<protein>
    <recommendedName>
        <fullName evidence="15">ATP-dependent zinc metalloprotease FtsH</fullName>
        <ecNumber evidence="15">3.4.24.-</ecNumber>
    </recommendedName>
</protein>
<dbReference type="Gene3D" id="3.40.50.300">
    <property type="entry name" value="P-loop containing nucleotide triphosphate hydrolases"/>
    <property type="match status" value="1"/>
</dbReference>
<evidence type="ECO:0000256" key="5">
    <source>
        <dbReference type="ARBA" id="ARBA00022741"/>
    </source>
</evidence>
<dbReference type="InterPro" id="IPR003960">
    <property type="entry name" value="ATPase_AAA_CS"/>
</dbReference>
<feature type="active site" evidence="15">
    <location>
        <position position="503"/>
    </location>
</feature>
<dbReference type="Pfam" id="PF00004">
    <property type="entry name" value="AAA"/>
    <property type="match status" value="1"/>
</dbReference>
<evidence type="ECO:0000256" key="1">
    <source>
        <dbReference type="ARBA" id="ARBA00010044"/>
    </source>
</evidence>
<dbReference type="InterPro" id="IPR011546">
    <property type="entry name" value="Pept_M41_FtsH_extracell"/>
</dbReference>
<dbReference type="GO" id="GO:0031676">
    <property type="term" value="C:plasma membrane-derived thylakoid membrane"/>
    <property type="evidence" value="ECO:0007669"/>
    <property type="project" value="UniProtKB-SubCell"/>
</dbReference>
<dbReference type="GO" id="GO:0004176">
    <property type="term" value="F:ATP-dependent peptidase activity"/>
    <property type="evidence" value="ECO:0007669"/>
    <property type="project" value="InterPro"/>
</dbReference>
<comment type="function">
    <text evidence="15">Acts as a processive, ATP-dependent zinc metallopeptidase for both cytoplasmic and membrane proteins. Plays a role in the quality control of integral membrane proteins.</text>
</comment>
<dbReference type="GO" id="GO:0030163">
    <property type="term" value="P:protein catabolic process"/>
    <property type="evidence" value="ECO:0007669"/>
    <property type="project" value="UniProtKB-UniRule"/>
</dbReference>
<dbReference type="Pfam" id="PF01434">
    <property type="entry name" value="Peptidase_M41"/>
    <property type="match status" value="1"/>
</dbReference>
<keyword evidence="12 15" id="KW-0472">Membrane</keyword>
<dbReference type="InterPro" id="IPR005936">
    <property type="entry name" value="FtsH"/>
</dbReference>
<feature type="compositionally biased region" description="Polar residues" evidence="17">
    <location>
        <begin position="104"/>
        <end position="116"/>
    </location>
</feature>
<keyword evidence="20" id="KW-1185">Reference proteome</keyword>
<evidence type="ECO:0000256" key="16">
    <source>
        <dbReference type="RuleBase" id="RU003651"/>
    </source>
</evidence>
<evidence type="ECO:0000256" key="9">
    <source>
        <dbReference type="ARBA" id="ARBA00022989"/>
    </source>
</evidence>
<dbReference type="SMART" id="SM00382">
    <property type="entry name" value="AAA"/>
    <property type="match status" value="1"/>
</dbReference>
<feature type="domain" description="AAA+ ATPase" evidence="18">
    <location>
        <begin position="269"/>
        <end position="411"/>
    </location>
</feature>
<dbReference type="RefSeq" id="WP_254013766.1">
    <property type="nucleotide sequence ID" value="NZ_JAMZMM010000269.1"/>
</dbReference>
<evidence type="ECO:0000256" key="4">
    <source>
        <dbReference type="ARBA" id="ARBA00022723"/>
    </source>
</evidence>
<keyword evidence="2 15" id="KW-0645">Protease</keyword>
<dbReference type="GO" id="GO:0005524">
    <property type="term" value="F:ATP binding"/>
    <property type="evidence" value="ECO:0007669"/>
    <property type="project" value="UniProtKB-UniRule"/>
</dbReference>
<dbReference type="GO" id="GO:0008270">
    <property type="term" value="F:zinc ion binding"/>
    <property type="evidence" value="ECO:0007669"/>
    <property type="project" value="UniProtKB-UniRule"/>
</dbReference>
<dbReference type="HAMAP" id="MF_01458">
    <property type="entry name" value="FtsH"/>
    <property type="match status" value="1"/>
</dbReference>